<reference evidence="1" key="2">
    <citation type="submission" date="2012-06" db="EMBL/GenBank/DDBJ databases">
        <authorList>
            <person name="Yu Y."/>
            <person name="Currie J."/>
            <person name="Lomeli R."/>
            <person name="Angelova A."/>
            <person name="Collura K."/>
            <person name="Wissotski M."/>
            <person name="Campos D."/>
            <person name="Kudrna D."/>
            <person name="Golser W."/>
            <person name="Ashely E."/>
            <person name="Descour A."/>
            <person name="Fernandes J."/>
            <person name="Soderlund C."/>
            <person name="Walbot V."/>
        </authorList>
    </citation>
    <scope>NUCLEOTIDE SEQUENCE</scope>
    <source>
        <strain evidence="1">B73</strain>
    </source>
</reference>
<accession>C0PBZ2</accession>
<organism evidence="1">
    <name type="scientific">Zea mays</name>
    <name type="common">Maize</name>
    <dbReference type="NCBI Taxonomy" id="4577"/>
    <lineage>
        <taxon>Eukaryota</taxon>
        <taxon>Viridiplantae</taxon>
        <taxon>Streptophyta</taxon>
        <taxon>Embryophyta</taxon>
        <taxon>Tracheophyta</taxon>
        <taxon>Spermatophyta</taxon>
        <taxon>Magnoliopsida</taxon>
        <taxon>Liliopsida</taxon>
        <taxon>Poales</taxon>
        <taxon>Poaceae</taxon>
        <taxon>PACMAD clade</taxon>
        <taxon>Panicoideae</taxon>
        <taxon>Andropogonodae</taxon>
        <taxon>Andropogoneae</taxon>
        <taxon>Tripsacinae</taxon>
        <taxon>Zea</taxon>
    </lineage>
</organism>
<proteinExistence type="evidence at transcript level"/>
<dbReference type="AlphaFoldDB" id="C0PBZ2"/>
<reference evidence="1" key="1">
    <citation type="journal article" date="2009" name="PLoS Genet.">
        <title>Sequencing, mapping, and analysis of 27,455 maize full-length cDNAs.</title>
        <authorList>
            <person name="Soderlund C."/>
            <person name="Descour A."/>
            <person name="Kudrna D."/>
            <person name="Bomhoff M."/>
            <person name="Boyd L."/>
            <person name="Currie J."/>
            <person name="Angelova A."/>
            <person name="Collura K."/>
            <person name="Wissotski M."/>
            <person name="Ashley E."/>
            <person name="Morrow D."/>
            <person name="Fernandes J."/>
            <person name="Walbot V."/>
            <person name="Yu Y."/>
        </authorList>
    </citation>
    <scope>NUCLEOTIDE SEQUENCE</scope>
    <source>
        <strain evidence="1">B73</strain>
    </source>
</reference>
<sequence length="160" mass="17147">MAPGRRGGVVADVERLLADDAVDLREHLGEGVLHVHRLQGRRLHEEGVLALGEGLGVLGRDGPEVAQVRLVPYQHHDDVGVRVVPQLPHPPLHVLEGDVPRDVVHDQRPYRSAVVRARDSAVSGVGEAEASSTPSGKLAAVRELVGTAQNHMNNNATPIQ</sequence>
<dbReference type="EMBL" id="BT065811">
    <property type="protein sequence ID" value="ACN31687.1"/>
    <property type="molecule type" value="mRNA"/>
</dbReference>
<protein>
    <submittedName>
        <fullName evidence="1">Uncharacterized protein</fullName>
    </submittedName>
</protein>
<name>C0PBZ2_MAIZE</name>
<evidence type="ECO:0000313" key="1">
    <source>
        <dbReference type="EMBL" id="ACN31687.1"/>
    </source>
</evidence>